<keyword evidence="2" id="KW-1185">Reference proteome</keyword>
<name>A0ABN7WS58_GIGMA</name>
<feature type="non-terminal residue" evidence="1">
    <location>
        <position position="1"/>
    </location>
</feature>
<protein>
    <submittedName>
        <fullName evidence="1">23940_t:CDS:1</fullName>
    </submittedName>
</protein>
<comment type="caution">
    <text evidence="1">The sequence shown here is derived from an EMBL/GenBank/DDBJ whole genome shotgun (WGS) entry which is preliminary data.</text>
</comment>
<proteinExistence type="predicted"/>
<evidence type="ECO:0000313" key="2">
    <source>
        <dbReference type="Proteomes" id="UP000789901"/>
    </source>
</evidence>
<feature type="non-terminal residue" evidence="1">
    <location>
        <position position="60"/>
    </location>
</feature>
<dbReference type="EMBL" id="CAJVQB010060554">
    <property type="protein sequence ID" value="CAG8839505.1"/>
    <property type="molecule type" value="Genomic_DNA"/>
</dbReference>
<dbReference type="Proteomes" id="UP000789901">
    <property type="component" value="Unassembled WGS sequence"/>
</dbReference>
<organism evidence="1 2">
    <name type="scientific">Gigaspora margarita</name>
    <dbReference type="NCBI Taxonomy" id="4874"/>
    <lineage>
        <taxon>Eukaryota</taxon>
        <taxon>Fungi</taxon>
        <taxon>Fungi incertae sedis</taxon>
        <taxon>Mucoromycota</taxon>
        <taxon>Glomeromycotina</taxon>
        <taxon>Glomeromycetes</taxon>
        <taxon>Diversisporales</taxon>
        <taxon>Gigasporaceae</taxon>
        <taxon>Gigaspora</taxon>
    </lineage>
</organism>
<gene>
    <name evidence="1" type="ORF">GMARGA_LOCUS34480</name>
</gene>
<reference evidence="1 2" key="1">
    <citation type="submission" date="2021-06" db="EMBL/GenBank/DDBJ databases">
        <authorList>
            <person name="Kallberg Y."/>
            <person name="Tangrot J."/>
            <person name="Rosling A."/>
        </authorList>
    </citation>
    <scope>NUCLEOTIDE SEQUENCE [LARGE SCALE GENOMIC DNA]</scope>
    <source>
        <strain evidence="1 2">120-4 pot B 10/14</strain>
    </source>
</reference>
<evidence type="ECO:0000313" key="1">
    <source>
        <dbReference type="EMBL" id="CAG8839505.1"/>
    </source>
</evidence>
<accession>A0ABN7WS58</accession>
<sequence>KKRFNEESLKIDVDNKMVGFNINKDLLIKKFFDLGTFEYNQESIKESSSTSLLSFTNTED</sequence>